<dbReference type="Pfam" id="PF22016">
    <property type="entry name" value="DUF6933"/>
    <property type="match status" value="1"/>
</dbReference>
<dbReference type="InterPro" id="IPR053864">
    <property type="entry name" value="DUF6933"/>
</dbReference>
<organism evidence="2 3">
    <name type="scientific">Paenibacillus oralis</name>
    <dbReference type="NCBI Taxonomy" id="2490856"/>
    <lineage>
        <taxon>Bacteria</taxon>
        <taxon>Bacillati</taxon>
        <taxon>Bacillota</taxon>
        <taxon>Bacilli</taxon>
        <taxon>Bacillales</taxon>
        <taxon>Paenibacillaceae</taxon>
        <taxon>Paenibacillus</taxon>
    </lineage>
</organism>
<comment type="caution">
    <text evidence="2">The sequence shown here is derived from an EMBL/GenBank/DDBJ whole genome shotgun (WGS) entry which is preliminary data.</text>
</comment>
<accession>A0A3P3TUC1</accession>
<reference evidence="2 3" key="1">
    <citation type="submission" date="2018-11" db="EMBL/GenBank/DDBJ databases">
        <title>Genome sequencing of Paenibacillus sp. KCOM 3021 (= ChDC PVNT-B20).</title>
        <authorList>
            <person name="Kook J.-K."/>
            <person name="Park S.-N."/>
            <person name="Lim Y.K."/>
        </authorList>
    </citation>
    <scope>NUCLEOTIDE SEQUENCE [LARGE SCALE GENOMIC DNA]</scope>
    <source>
        <strain evidence="2 3">KCOM 3021</strain>
    </source>
</reference>
<name>A0A3P3TUC1_9BACL</name>
<dbReference type="RefSeq" id="WP_128629646.1">
    <property type="nucleotide sequence ID" value="NZ_RRCN01000001.1"/>
</dbReference>
<feature type="domain" description="DUF6933" evidence="1">
    <location>
        <begin position="4"/>
        <end position="149"/>
    </location>
</feature>
<sequence length="160" mass="18677">MLAFRFTQKLLKDMKVTPVDIGEVDPLFCWHVNILQLKRKHIIFVNNSSRLCLILDGIRSSQLSKLQEKFKSELKEYLQLEGIKKSVIEQYFFEAGEVSIGITNDKSVLGTMTEMSRYSSNAEFNHTFDLSAWLNSLIYRPIDYQKPIKVFKDALERKYS</sequence>
<evidence type="ECO:0000313" key="2">
    <source>
        <dbReference type="EMBL" id="RRJ61717.1"/>
    </source>
</evidence>
<dbReference type="OrthoDB" id="9801392at2"/>
<protein>
    <recommendedName>
        <fullName evidence="1">DUF6933 domain-containing protein</fullName>
    </recommendedName>
</protein>
<dbReference type="EMBL" id="RRCN01000001">
    <property type="protein sequence ID" value="RRJ61717.1"/>
    <property type="molecule type" value="Genomic_DNA"/>
</dbReference>
<evidence type="ECO:0000259" key="1">
    <source>
        <dbReference type="Pfam" id="PF22016"/>
    </source>
</evidence>
<gene>
    <name evidence="2" type="ORF">EHV15_01045</name>
</gene>
<dbReference type="AlphaFoldDB" id="A0A3P3TUC1"/>
<proteinExistence type="predicted"/>
<evidence type="ECO:0000313" key="3">
    <source>
        <dbReference type="Proteomes" id="UP000267017"/>
    </source>
</evidence>
<keyword evidence="3" id="KW-1185">Reference proteome</keyword>
<dbReference type="Proteomes" id="UP000267017">
    <property type="component" value="Unassembled WGS sequence"/>
</dbReference>